<comment type="caution">
    <text evidence="1">The sequence shown here is derived from an EMBL/GenBank/DDBJ whole genome shotgun (WGS) entry which is preliminary data.</text>
</comment>
<gene>
    <name evidence="1" type="ORF">K7862_06320</name>
</gene>
<dbReference type="Proteomes" id="UP000778578">
    <property type="component" value="Unassembled WGS sequence"/>
</dbReference>
<organism evidence="1 2">
    <name type="scientific">Actinacidiphila acidipaludis</name>
    <dbReference type="NCBI Taxonomy" id="2873382"/>
    <lineage>
        <taxon>Bacteria</taxon>
        <taxon>Bacillati</taxon>
        <taxon>Actinomycetota</taxon>
        <taxon>Actinomycetes</taxon>
        <taxon>Kitasatosporales</taxon>
        <taxon>Streptomycetaceae</taxon>
        <taxon>Actinacidiphila</taxon>
    </lineage>
</organism>
<proteinExistence type="predicted"/>
<evidence type="ECO:0000313" key="2">
    <source>
        <dbReference type="Proteomes" id="UP000778578"/>
    </source>
</evidence>
<reference evidence="1 2" key="1">
    <citation type="submission" date="2021-08" db="EMBL/GenBank/DDBJ databases">
        <title>WGS of actinomycetes from Thailand.</title>
        <authorList>
            <person name="Thawai C."/>
        </authorList>
    </citation>
    <scope>NUCLEOTIDE SEQUENCE [LARGE SCALE GENOMIC DNA]</scope>
    <source>
        <strain evidence="1 2">PLK6-54</strain>
    </source>
</reference>
<keyword evidence="2" id="KW-1185">Reference proteome</keyword>
<accession>A0ABS7Q2B0</accession>
<dbReference type="RefSeq" id="WP_222961415.1">
    <property type="nucleotide sequence ID" value="NZ_JAINZZ010000005.1"/>
</dbReference>
<dbReference type="EMBL" id="JAINZZ010000005">
    <property type="protein sequence ID" value="MBY8877258.1"/>
    <property type="molecule type" value="Genomic_DNA"/>
</dbReference>
<protein>
    <submittedName>
        <fullName evidence="1">XRE family transcriptional regulator</fullName>
    </submittedName>
</protein>
<name>A0ABS7Q2B0_9ACTN</name>
<evidence type="ECO:0000313" key="1">
    <source>
        <dbReference type="EMBL" id="MBY8877258.1"/>
    </source>
</evidence>
<sequence length="258" mass="27904">MATPNATLRAIRMGMLLSQDDMARAIREAGSRAGEPNDASKRLVQRWESGVIVQPRPIYARALEAVTGLPLASLGFSVPVPEARVSEDGQGGHDVTPGPDGIAPPASQVATHAHTAPRSEHGNYSGVWLSRYEYFSSGRDGSFIGTHHVVVLQHGDRLTVRSLPGSSDSPLTMDLEVDRNIVTGTWTEQTASDGYYRGARYHGAVQLLVEPTGRRMSGKWVGFGKEFDVNTGPWEMVLQDPSTNRATLDAYNRPPGQG</sequence>